<dbReference type="AlphaFoldDB" id="A0A0R2HA24"/>
<dbReference type="GO" id="GO:0016747">
    <property type="term" value="F:acyltransferase activity, transferring groups other than amino-acyl groups"/>
    <property type="evidence" value="ECO:0007669"/>
    <property type="project" value="InterPro"/>
</dbReference>
<dbReference type="PROSITE" id="PS51186">
    <property type="entry name" value="GNAT"/>
    <property type="match status" value="1"/>
</dbReference>
<dbReference type="SUPFAM" id="SSF55729">
    <property type="entry name" value="Acyl-CoA N-acyltransferases (Nat)"/>
    <property type="match status" value="1"/>
</dbReference>
<comment type="caution">
    <text evidence="3">The sequence shown here is derived from an EMBL/GenBank/DDBJ whole genome shotgun (WGS) entry which is preliminary data.</text>
</comment>
<dbReference type="CDD" id="cd04301">
    <property type="entry name" value="NAT_SF"/>
    <property type="match status" value="1"/>
</dbReference>
<keyword evidence="2" id="KW-0012">Acyltransferase</keyword>
<dbReference type="PANTHER" id="PTHR43877:SF1">
    <property type="entry name" value="ACETYLTRANSFERASE"/>
    <property type="match status" value="1"/>
</dbReference>
<protein>
    <submittedName>
        <fullName evidence="3">Acetyltransferase, GNAT family protein</fullName>
    </submittedName>
</protein>
<keyword evidence="4" id="KW-1185">Reference proteome</keyword>
<proteinExistence type="predicted"/>
<evidence type="ECO:0000313" key="3">
    <source>
        <dbReference type="EMBL" id="KRN46972.1"/>
    </source>
</evidence>
<keyword evidence="1 3" id="KW-0808">Transferase</keyword>
<dbReference type="PATRIC" id="fig|1629.5.peg.243"/>
<dbReference type="EMBL" id="JQBM01000001">
    <property type="protein sequence ID" value="KRN46972.1"/>
    <property type="molecule type" value="Genomic_DNA"/>
</dbReference>
<dbReference type="InterPro" id="IPR050832">
    <property type="entry name" value="Bact_Acetyltransf"/>
</dbReference>
<dbReference type="Pfam" id="PF13508">
    <property type="entry name" value="Acetyltransf_7"/>
    <property type="match status" value="1"/>
</dbReference>
<dbReference type="RefSeq" id="WP_057743878.1">
    <property type="nucleotide sequence ID" value="NZ_BJLU01000001.1"/>
</dbReference>
<dbReference type="InterPro" id="IPR016181">
    <property type="entry name" value="Acyl_CoA_acyltransferase"/>
</dbReference>
<evidence type="ECO:0000256" key="2">
    <source>
        <dbReference type="ARBA" id="ARBA00023315"/>
    </source>
</evidence>
<evidence type="ECO:0000256" key="1">
    <source>
        <dbReference type="ARBA" id="ARBA00022679"/>
    </source>
</evidence>
<name>A0A0R2HA24_WEIVI</name>
<dbReference type="Proteomes" id="UP000051992">
    <property type="component" value="Unassembled WGS sequence"/>
</dbReference>
<dbReference type="PANTHER" id="PTHR43877">
    <property type="entry name" value="AMINOALKYLPHOSPHONATE N-ACETYLTRANSFERASE-RELATED-RELATED"/>
    <property type="match status" value="1"/>
</dbReference>
<accession>A0A0R2HA24</accession>
<evidence type="ECO:0000313" key="4">
    <source>
        <dbReference type="Proteomes" id="UP000051992"/>
    </source>
</evidence>
<sequence length="162" mass="18677">MSQIIVRRFVADDARAVVQLVAKTMRISNRVDYSSTYIENALKRLDTAHYLELNQRSHFYVVCDQNRLIGTGAIGPYWHSRDEFSFFAVFVDPAYQGQGIGTRIVNTLETDSYFAKARRIEIPASITGRPFYEKFGYHIKDNQTEPDADGLYRLEKFHTPIS</sequence>
<reference evidence="3 4" key="1">
    <citation type="journal article" date="2015" name="Genome Announc.">
        <title>Expanding the biotechnology potential of lactobacilli through comparative genomics of 213 strains and associated genera.</title>
        <authorList>
            <person name="Sun Z."/>
            <person name="Harris H.M."/>
            <person name="McCann A."/>
            <person name="Guo C."/>
            <person name="Argimon S."/>
            <person name="Zhang W."/>
            <person name="Yang X."/>
            <person name="Jeffery I.B."/>
            <person name="Cooney J.C."/>
            <person name="Kagawa T.F."/>
            <person name="Liu W."/>
            <person name="Song Y."/>
            <person name="Salvetti E."/>
            <person name="Wrobel A."/>
            <person name="Rasinkangas P."/>
            <person name="Parkhill J."/>
            <person name="Rea M.C."/>
            <person name="O'Sullivan O."/>
            <person name="Ritari J."/>
            <person name="Douillard F.P."/>
            <person name="Paul Ross R."/>
            <person name="Yang R."/>
            <person name="Briner A.E."/>
            <person name="Felis G.E."/>
            <person name="de Vos W.M."/>
            <person name="Barrangou R."/>
            <person name="Klaenhammer T.R."/>
            <person name="Caufield P.W."/>
            <person name="Cui Y."/>
            <person name="Zhang H."/>
            <person name="O'Toole P.W."/>
        </authorList>
    </citation>
    <scope>NUCLEOTIDE SEQUENCE [LARGE SCALE GENOMIC DNA]</scope>
    <source>
        <strain evidence="3 4">DSM 20410</strain>
    </source>
</reference>
<dbReference type="OrthoDB" id="9800797at2"/>
<dbReference type="Gene3D" id="3.40.630.30">
    <property type="match status" value="1"/>
</dbReference>
<gene>
    <name evidence="3" type="ORF">IV50_GL000239</name>
</gene>
<dbReference type="InterPro" id="IPR000182">
    <property type="entry name" value="GNAT_dom"/>
</dbReference>
<organism evidence="3 4">
    <name type="scientific">Weissella viridescens</name>
    <name type="common">Lactobacillus viridescens</name>
    <dbReference type="NCBI Taxonomy" id="1629"/>
    <lineage>
        <taxon>Bacteria</taxon>
        <taxon>Bacillati</taxon>
        <taxon>Bacillota</taxon>
        <taxon>Bacilli</taxon>
        <taxon>Lactobacillales</taxon>
        <taxon>Lactobacillaceae</taxon>
        <taxon>Weissella</taxon>
    </lineage>
</organism>